<evidence type="ECO:0000313" key="2">
    <source>
        <dbReference type="Proteomes" id="UP000237000"/>
    </source>
</evidence>
<keyword evidence="2" id="KW-1185">Reference proteome</keyword>
<comment type="caution">
    <text evidence="1">The sequence shown here is derived from an EMBL/GenBank/DDBJ whole genome shotgun (WGS) entry which is preliminary data.</text>
</comment>
<dbReference type="Proteomes" id="UP000237000">
    <property type="component" value="Unassembled WGS sequence"/>
</dbReference>
<gene>
    <name evidence="1" type="ORF">TorRG33x02_286960</name>
</gene>
<reference evidence="2" key="1">
    <citation type="submission" date="2016-06" db="EMBL/GenBank/DDBJ databases">
        <title>Parallel loss of symbiosis genes in relatives of nitrogen-fixing non-legume Parasponia.</title>
        <authorList>
            <person name="Van Velzen R."/>
            <person name="Holmer R."/>
            <person name="Bu F."/>
            <person name="Rutten L."/>
            <person name="Van Zeijl A."/>
            <person name="Liu W."/>
            <person name="Santuari L."/>
            <person name="Cao Q."/>
            <person name="Sharma T."/>
            <person name="Shen D."/>
            <person name="Roswanjaya Y."/>
            <person name="Wardhani T."/>
            <person name="Kalhor M.S."/>
            <person name="Jansen J."/>
            <person name="Van den Hoogen J."/>
            <person name="Gungor B."/>
            <person name="Hartog M."/>
            <person name="Hontelez J."/>
            <person name="Verver J."/>
            <person name="Yang W.-C."/>
            <person name="Schijlen E."/>
            <person name="Repin R."/>
            <person name="Schilthuizen M."/>
            <person name="Schranz E."/>
            <person name="Heidstra R."/>
            <person name="Miyata K."/>
            <person name="Fedorova E."/>
            <person name="Kohlen W."/>
            <person name="Bisseling T."/>
            <person name="Smit S."/>
            <person name="Geurts R."/>
        </authorList>
    </citation>
    <scope>NUCLEOTIDE SEQUENCE [LARGE SCALE GENOMIC DNA]</scope>
    <source>
        <strain evidence="2">cv. RG33-2</strain>
    </source>
</reference>
<name>A0A2P5CFH0_TREOI</name>
<evidence type="ECO:0000313" key="1">
    <source>
        <dbReference type="EMBL" id="PON59754.1"/>
    </source>
</evidence>
<dbReference type="EMBL" id="JXTC01000371">
    <property type="protein sequence ID" value="PON59754.1"/>
    <property type="molecule type" value="Genomic_DNA"/>
</dbReference>
<dbReference type="InParanoid" id="A0A2P5CFH0"/>
<dbReference type="AlphaFoldDB" id="A0A2P5CFH0"/>
<organism evidence="1 2">
    <name type="scientific">Trema orientale</name>
    <name type="common">Charcoal tree</name>
    <name type="synonym">Celtis orientalis</name>
    <dbReference type="NCBI Taxonomy" id="63057"/>
    <lineage>
        <taxon>Eukaryota</taxon>
        <taxon>Viridiplantae</taxon>
        <taxon>Streptophyta</taxon>
        <taxon>Embryophyta</taxon>
        <taxon>Tracheophyta</taxon>
        <taxon>Spermatophyta</taxon>
        <taxon>Magnoliopsida</taxon>
        <taxon>eudicotyledons</taxon>
        <taxon>Gunneridae</taxon>
        <taxon>Pentapetalae</taxon>
        <taxon>rosids</taxon>
        <taxon>fabids</taxon>
        <taxon>Rosales</taxon>
        <taxon>Cannabaceae</taxon>
        <taxon>Trema</taxon>
    </lineage>
</organism>
<proteinExistence type="predicted"/>
<protein>
    <submittedName>
        <fullName evidence="1">Uncharacterized protein</fullName>
    </submittedName>
</protein>
<sequence>MEHQLDANIDGLALELRETLALIRVDLAVGRDHRQQ</sequence>
<accession>A0A2P5CFH0</accession>